<sequence length="231" mass="26621">MRKIYCLLFLTIFISVKSQNVIVTYGVELQDEKELFKNNQNLRNLFEEAKLNAPTFRFKLTINDSISNFTQIKSITFGQTSTSTLGYLSFFSYTGESFSDKDSIYSQSLLFGSKTFVKKPLKSNWVLTTETKTIENFKCYKATNIYEVTNGLKTFKHPVTAWYCPEIPLQFGPNGYGNLPGLILELQVRNHVYGAKSINLNSNETVTFDKEKLTIIDEKEFEEKIKKLQEQ</sequence>
<dbReference type="EMBL" id="FOEI01000003">
    <property type="protein sequence ID" value="SEP89801.1"/>
    <property type="molecule type" value="Genomic_DNA"/>
</dbReference>
<name>A0A1H9BM40_9FLAO</name>
<dbReference type="STRING" id="1299341.SAMN05444005_10385"/>
<organism evidence="1 2">
    <name type="scientific">Flavobacterium urocaniciphilum</name>
    <dbReference type="NCBI Taxonomy" id="1299341"/>
    <lineage>
        <taxon>Bacteria</taxon>
        <taxon>Pseudomonadati</taxon>
        <taxon>Bacteroidota</taxon>
        <taxon>Flavobacteriia</taxon>
        <taxon>Flavobacteriales</taxon>
        <taxon>Flavobacteriaceae</taxon>
        <taxon>Flavobacterium</taxon>
    </lineage>
</organism>
<evidence type="ECO:0000313" key="2">
    <source>
        <dbReference type="Proteomes" id="UP000198648"/>
    </source>
</evidence>
<keyword evidence="2" id="KW-1185">Reference proteome</keyword>
<protein>
    <submittedName>
        <fullName evidence="1">GLPGLI family protein</fullName>
    </submittedName>
</protein>
<accession>A0A1H9BM40</accession>
<dbReference type="InterPro" id="IPR005901">
    <property type="entry name" value="GLPGLI"/>
</dbReference>
<dbReference type="AlphaFoldDB" id="A0A1H9BM40"/>
<dbReference type="RefSeq" id="WP_091467098.1">
    <property type="nucleotide sequence ID" value="NZ_FOEI01000003.1"/>
</dbReference>
<dbReference type="NCBIfam" id="TIGR01200">
    <property type="entry name" value="GLPGLI"/>
    <property type="match status" value="1"/>
</dbReference>
<dbReference type="Pfam" id="PF09697">
    <property type="entry name" value="Porph_ging"/>
    <property type="match status" value="1"/>
</dbReference>
<reference evidence="1 2" key="1">
    <citation type="submission" date="2016-10" db="EMBL/GenBank/DDBJ databases">
        <authorList>
            <person name="de Groot N.N."/>
        </authorList>
    </citation>
    <scope>NUCLEOTIDE SEQUENCE [LARGE SCALE GENOMIC DNA]</scope>
    <source>
        <strain evidence="1 2">DSM 27078</strain>
    </source>
</reference>
<proteinExistence type="predicted"/>
<gene>
    <name evidence="1" type="ORF">SAMN05444005_10385</name>
</gene>
<dbReference type="OrthoDB" id="1429333at2"/>
<evidence type="ECO:0000313" key="1">
    <source>
        <dbReference type="EMBL" id="SEP89801.1"/>
    </source>
</evidence>
<dbReference type="Proteomes" id="UP000198648">
    <property type="component" value="Unassembled WGS sequence"/>
</dbReference>